<comment type="similarity">
    <text evidence="1">Belongs to the VgrG protein family.</text>
</comment>
<dbReference type="Proteomes" id="UP000320582">
    <property type="component" value="Unassembled WGS sequence"/>
</dbReference>
<dbReference type="OrthoDB" id="9762420at2"/>
<gene>
    <name evidence="5" type="ORF">BD293_2736</name>
    <name evidence="4" type="ORF">BD293_3764</name>
</gene>
<dbReference type="NCBIfam" id="TIGR01646">
    <property type="entry name" value="vgr_GE"/>
    <property type="match status" value="1"/>
</dbReference>
<evidence type="ECO:0000313" key="4">
    <source>
        <dbReference type="EMBL" id="TQM90385.1"/>
    </source>
</evidence>
<dbReference type="NCBIfam" id="TIGR03361">
    <property type="entry name" value="VI_Rhs_Vgr"/>
    <property type="match status" value="1"/>
</dbReference>
<dbReference type="Pfam" id="PF05954">
    <property type="entry name" value="Phage_GPD"/>
    <property type="match status" value="1"/>
</dbReference>
<dbReference type="SUPFAM" id="SSF69349">
    <property type="entry name" value="Phage fibre proteins"/>
    <property type="match status" value="1"/>
</dbReference>
<dbReference type="RefSeq" id="WP_142082487.1">
    <property type="nucleotide sequence ID" value="NZ_VFPT01000001.1"/>
</dbReference>
<dbReference type="Gene3D" id="2.30.110.50">
    <property type="match status" value="1"/>
</dbReference>
<evidence type="ECO:0000259" key="2">
    <source>
        <dbReference type="Pfam" id="PF04717"/>
    </source>
</evidence>
<comment type="caution">
    <text evidence="4">The sequence shown here is derived from an EMBL/GenBank/DDBJ whole genome shotgun (WGS) entry which is preliminary data.</text>
</comment>
<accession>A0A543K5P1</accession>
<evidence type="ECO:0000313" key="5">
    <source>
        <dbReference type="EMBL" id="TQM94079.1"/>
    </source>
</evidence>
<name>A0A543K5P1_9RHOB</name>
<dbReference type="Pfam" id="PF04717">
    <property type="entry name" value="Phage_base_V"/>
    <property type="match status" value="1"/>
</dbReference>
<dbReference type="InterPro" id="IPR006533">
    <property type="entry name" value="T6SS_Vgr_RhsGE"/>
</dbReference>
<feature type="domain" description="Gp5/Type VI secretion system Vgr protein OB-fold" evidence="2">
    <location>
        <begin position="399"/>
        <end position="465"/>
    </location>
</feature>
<protein>
    <submittedName>
        <fullName evidence="4">Type VI secretion system secreted protein VgrG</fullName>
    </submittedName>
</protein>
<dbReference type="InterPro" id="IPR050708">
    <property type="entry name" value="T6SS_VgrG/RHS"/>
</dbReference>
<reference evidence="4 6" key="1">
    <citation type="submission" date="2019-06" db="EMBL/GenBank/DDBJ databases">
        <title>Genomic Encyclopedia of Archaeal and Bacterial Type Strains, Phase II (KMG-II): from individual species to whole genera.</title>
        <authorList>
            <person name="Goeker M."/>
        </authorList>
    </citation>
    <scope>NUCLEOTIDE SEQUENCE [LARGE SCALE GENOMIC DNA]</scope>
    <source>
        <strain evidence="4 6">DSM 18423</strain>
    </source>
</reference>
<feature type="domain" description="Gp5/Type VI secretion system Vgr C-terminal trimerisation" evidence="3">
    <location>
        <begin position="482"/>
        <end position="566"/>
    </location>
</feature>
<dbReference type="InterPro" id="IPR054030">
    <property type="entry name" value="Gp5_Vgr_C"/>
</dbReference>
<dbReference type="SUPFAM" id="SSF69279">
    <property type="entry name" value="Phage tail proteins"/>
    <property type="match status" value="2"/>
</dbReference>
<evidence type="ECO:0000259" key="3">
    <source>
        <dbReference type="Pfam" id="PF22178"/>
    </source>
</evidence>
<keyword evidence="6" id="KW-1185">Reference proteome</keyword>
<dbReference type="InterPro" id="IPR037026">
    <property type="entry name" value="Vgr_OB-fold_dom_sf"/>
</dbReference>
<dbReference type="Gene3D" id="2.40.50.230">
    <property type="entry name" value="Gp5 N-terminal domain"/>
    <property type="match status" value="1"/>
</dbReference>
<proteinExistence type="inferred from homology"/>
<organism evidence="4 6">
    <name type="scientific">Roseinatronobacter monicus</name>
    <dbReference type="NCBI Taxonomy" id="393481"/>
    <lineage>
        <taxon>Bacteria</taxon>
        <taxon>Pseudomonadati</taxon>
        <taxon>Pseudomonadota</taxon>
        <taxon>Alphaproteobacteria</taxon>
        <taxon>Rhodobacterales</taxon>
        <taxon>Paracoccaceae</taxon>
        <taxon>Roseinatronobacter</taxon>
    </lineage>
</organism>
<dbReference type="Gene3D" id="4.10.220.110">
    <property type="match status" value="1"/>
</dbReference>
<dbReference type="EMBL" id="VFPT01000001">
    <property type="protein sequence ID" value="TQM94079.1"/>
    <property type="molecule type" value="Genomic_DNA"/>
</dbReference>
<dbReference type="InterPro" id="IPR006531">
    <property type="entry name" value="Gp5/Vgr_OB"/>
</dbReference>
<dbReference type="PANTHER" id="PTHR32305:SF11">
    <property type="entry name" value="TYPE VI SECRETION SYSTEM SPIKE PROTEIN VGRG3"/>
    <property type="match status" value="1"/>
</dbReference>
<dbReference type="InterPro" id="IPR017847">
    <property type="entry name" value="T6SS_RhsGE_Vgr_subset"/>
</dbReference>
<dbReference type="Pfam" id="PF22178">
    <property type="entry name" value="Gp5_trimer_C"/>
    <property type="match status" value="1"/>
</dbReference>
<dbReference type="SUPFAM" id="SSF69255">
    <property type="entry name" value="gp5 N-terminal domain-like"/>
    <property type="match status" value="1"/>
</dbReference>
<evidence type="ECO:0000313" key="6">
    <source>
        <dbReference type="Proteomes" id="UP000320582"/>
    </source>
</evidence>
<dbReference type="Gene3D" id="3.55.50.10">
    <property type="entry name" value="Baseplate protein-like domains"/>
    <property type="match status" value="1"/>
</dbReference>
<evidence type="ECO:0000256" key="1">
    <source>
        <dbReference type="ARBA" id="ARBA00005558"/>
    </source>
</evidence>
<sequence>MGAFETISSLAQRFLDQDQDLAFGFEAAAGRFTVVGFSVQEAINTPFEIVVDLASLDPDIDLAALLDAPACLGLYSKYQAPRHFHGIVTDAMRGDSGYRRTFYTLVLRPSLSRLDHGSDWRIWQDMTVPEVAAQLLSEQGVTDVDWRLAETYLPREYLTQAGETNRAFLERILAEEGIFYAFAHSPDGHKLIVTDAPLAMPMIADPVLAYNANPGGQSRGVWVSRFSQTERLRASHYAMEDYTFHNPPAGMGTLAVGERLDGLKGRYEHFAYPGRYKDPASVGNRFTRHRIEAERVDATTGAGETNCLHLNAAFQMTLAAHTDPRANSRHRLLAVSHSGQQSAALEEDAGDAPTTYSASFVTQPGHLPYRPAVPRKPVVDGPQMAVVTGPPGEEIYCDNFGRVKVQFEWNRHTPADEHSSCWIRVSQNWGGGGWGHMAIPRIGQEVIVDFFDGDADQPIITGRTYNARNRPPYKLPEHKTRMTIKSDTHKGKGFNELRFEDEAGREEVFLHAQKDRNEKIRNNHTERIDNNWVQSIGNHKVVEVDGSHSESVHGSMAVHIGRSSRGRALANSDRSSQQGIGDIAVKLGIPGLRDAAAGFYSLHADAVISETTPGVKSQVIGVSKSVQVGSTLVEQAGNSIQLASGSQMSIDAGDTVTVTSGGEIEIRVGKAELRMTADGFIRLKGDTLYLDFENGVEVEGGKEIKMAASKINLN</sequence>
<dbReference type="EMBL" id="VFPT01000002">
    <property type="protein sequence ID" value="TQM90385.1"/>
    <property type="molecule type" value="Genomic_DNA"/>
</dbReference>
<dbReference type="PANTHER" id="PTHR32305">
    <property type="match status" value="1"/>
</dbReference>
<dbReference type="AlphaFoldDB" id="A0A543K5P1"/>